<evidence type="ECO:0000313" key="3">
    <source>
        <dbReference type="Proteomes" id="UP000261520"/>
    </source>
</evidence>
<reference evidence="2" key="2">
    <citation type="submission" date="2025-09" db="UniProtKB">
        <authorList>
            <consortium name="Ensembl"/>
        </authorList>
    </citation>
    <scope>IDENTIFICATION</scope>
</reference>
<keyword evidence="3" id="KW-1185">Reference proteome</keyword>
<name>A0A3B3ZLJ4_9GOBI</name>
<dbReference type="Gene3D" id="2.60.40.10">
    <property type="entry name" value="Immunoglobulins"/>
    <property type="match status" value="1"/>
</dbReference>
<accession>A0A3B3ZLJ4</accession>
<proteinExistence type="predicted"/>
<dbReference type="PROSITE" id="PS50835">
    <property type="entry name" value="IG_LIKE"/>
    <property type="match status" value="1"/>
</dbReference>
<dbReference type="InterPro" id="IPR013783">
    <property type="entry name" value="Ig-like_fold"/>
</dbReference>
<reference evidence="2" key="1">
    <citation type="submission" date="2025-08" db="UniProtKB">
        <authorList>
            <consortium name="Ensembl"/>
        </authorList>
    </citation>
    <scope>IDENTIFICATION</scope>
</reference>
<evidence type="ECO:0000313" key="2">
    <source>
        <dbReference type="Ensembl" id="ENSPMGP00000005281.1"/>
    </source>
</evidence>
<feature type="domain" description="Ig-like" evidence="1">
    <location>
        <begin position="110"/>
        <end position="184"/>
    </location>
</feature>
<dbReference type="AlphaFoldDB" id="A0A3B3ZLJ4"/>
<evidence type="ECO:0000259" key="1">
    <source>
        <dbReference type="PROSITE" id="PS50835"/>
    </source>
</evidence>
<dbReference type="InterPro" id="IPR007110">
    <property type="entry name" value="Ig-like_dom"/>
</dbReference>
<dbReference type="Ensembl" id="ENSPMGT00000005602.1">
    <property type="protein sequence ID" value="ENSPMGP00000005281.1"/>
    <property type="gene ID" value="ENSPMGG00000004444.1"/>
</dbReference>
<protein>
    <recommendedName>
        <fullName evidence="1">Ig-like domain-containing protein</fullName>
    </recommendedName>
</protein>
<sequence length="207" mass="22888">MSCLSALTSAFSNCVGLSCVPVSRADDLTPMSAYVGENVTLLSGAHPSWDLLSITWSIWTNTTWIATYSEGKINVSRFYKYKGRLSLDRHTGIHANINAHIKFKKRLQKPNITTFQSSTKDECLFALRCSSSDSGVTLSWESHPQLQRYESTNNSIMGILKAAQNITCIARKNTDAASRTVPVKCGRVTLLQNNITQVEVEVQVVVI</sequence>
<dbReference type="Proteomes" id="UP000261520">
    <property type="component" value="Unplaced"/>
</dbReference>
<dbReference type="STRING" id="409849.ENSPMGP00000005281"/>
<organism evidence="2 3">
    <name type="scientific">Periophthalmus magnuspinnatus</name>
    <dbReference type="NCBI Taxonomy" id="409849"/>
    <lineage>
        <taxon>Eukaryota</taxon>
        <taxon>Metazoa</taxon>
        <taxon>Chordata</taxon>
        <taxon>Craniata</taxon>
        <taxon>Vertebrata</taxon>
        <taxon>Euteleostomi</taxon>
        <taxon>Actinopterygii</taxon>
        <taxon>Neopterygii</taxon>
        <taxon>Teleostei</taxon>
        <taxon>Neoteleostei</taxon>
        <taxon>Acanthomorphata</taxon>
        <taxon>Gobiaria</taxon>
        <taxon>Gobiiformes</taxon>
        <taxon>Gobioidei</taxon>
        <taxon>Gobiidae</taxon>
        <taxon>Oxudercinae</taxon>
        <taxon>Periophthalmus</taxon>
    </lineage>
</organism>